<evidence type="ECO:0000313" key="1">
    <source>
        <dbReference type="Ensembl" id="ENSKMAP00000024330.1"/>
    </source>
</evidence>
<reference evidence="1" key="2">
    <citation type="submission" date="2025-09" db="UniProtKB">
        <authorList>
            <consortium name="Ensembl"/>
        </authorList>
    </citation>
    <scope>IDENTIFICATION</scope>
</reference>
<reference evidence="1" key="1">
    <citation type="submission" date="2025-08" db="UniProtKB">
        <authorList>
            <consortium name="Ensembl"/>
        </authorList>
    </citation>
    <scope>IDENTIFICATION</scope>
</reference>
<organism evidence="1 2">
    <name type="scientific">Kryptolebias marmoratus</name>
    <name type="common">Mangrove killifish</name>
    <name type="synonym">Rivulus marmoratus</name>
    <dbReference type="NCBI Taxonomy" id="37003"/>
    <lineage>
        <taxon>Eukaryota</taxon>
        <taxon>Metazoa</taxon>
        <taxon>Chordata</taxon>
        <taxon>Craniata</taxon>
        <taxon>Vertebrata</taxon>
        <taxon>Euteleostomi</taxon>
        <taxon>Actinopterygii</taxon>
        <taxon>Neopterygii</taxon>
        <taxon>Teleostei</taxon>
        <taxon>Neoteleostei</taxon>
        <taxon>Acanthomorphata</taxon>
        <taxon>Ovalentaria</taxon>
        <taxon>Atherinomorphae</taxon>
        <taxon>Cyprinodontiformes</taxon>
        <taxon>Rivulidae</taxon>
        <taxon>Kryptolebias</taxon>
    </lineage>
</organism>
<dbReference type="Ensembl" id="ENSKMAT00000024636.1">
    <property type="protein sequence ID" value="ENSKMAP00000024330.1"/>
    <property type="gene ID" value="ENSKMAG00000018021.1"/>
</dbReference>
<dbReference type="AlphaFoldDB" id="A0A3Q3B5D3"/>
<protein>
    <submittedName>
        <fullName evidence="1">Uncharacterized protein</fullName>
    </submittedName>
</protein>
<proteinExistence type="predicted"/>
<sequence length="153" mass="15678">MSAQGGGDHSQELLPVVGVHMELLGVHNTQVGVGVLDVVHVLHSGFQSTHHGLSVVGHLSVSTNGGIGGEVSETSEVSLGPGIHNQNADGLPDQGLRSDLSHINLSPQAGDGAALGICPLNHGDGVKVSSDFSQTNSLIKDLSVRRLDEAGIY</sequence>
<keyword evidence="2" id="KW-1185">Reference proteome</keyword>
<evidence type="ECO:0000313" key="2">
    <source>
        <dbReference type="Proteomes" id="UP000264800"/>
    </source>
</evidence>
<dbReference type="Proteomes" id="UP000264800">
    <property type="component" value="Unplaced"/>
</dbReference>
<dbReference type="GeneTree" id="ENSGT00940000175631"/>
<accession>A0A3Q3B5D3</accession>
<name>A0A3Q3B5D3_KRYMA</name>
<dbReference type="OMA" id="PAVQFHN"/>